<comment type="caution">
    <text evidence="3">The sequence shown here is derived from an EMBL/GenBank/DDBJ whole genome shotgun (WGS) entry which is preliminary data.</text>
</comment>
<dbReference type="SUPFAM" id="SSF48403">
    <property type="entry name" value="Ankyrin repeat"/>
    <property type="match status" value="1"/>
</dbReference>
<gene>
    <name evidence="3" type="ORF">QHF89_39480</name>
</gene>
<reference evidence="3 4" key="1">
    <citation type="submission" date="2023-04" db="EMBL/GenBank/DDBJ databases">
        <title>The genome sequence of Polyangium sorediatum DSM14670.</title>
        <authorList>
            <person name="Zhang X."/>
        </authorList>
    </citation>
    <scope>NUCLEOTIDE SEQUENCE [LARGE SCALE GENOMIC DNA]</scope>
    <source>
        <strain evidence="3 4">DSM 14670</strain>
    </source>
</reference>
<evidence type="ECO:0000313" key="4">
    <source>
        <dbReference type="Proteomes" id="UP001160301"/>
    </source>
</evidence>
<evidence type="ECO:0000313" key="3">
    <source>
        <dbReference type="EMBL" id="MDI1435652.1"/>
    </source>
</evidence>
<dbReference type="RefSeq" id="WP_136969989.1">
    <property type="nucleotide sequence ID" value="NZ_JARZHI010000063.1"/>
</dbReference>
<keyword evidence="1" id="KW-0040">ANK repeat</keyword>
<dbReference type="InterPro" id="IPR036770">
    <property type="entry name" value="Ankyrin_rpt-contain_sf"/>
</dbReference>
<feature type="repeat" description="ANK" evidence="1">
    <location>
        <begin position="142"/>
        <end position="174"/>
    </location>
</feature>
<dbReference type="EMBL" id="JARZHI010000063">
    <property type="protein sequence ID" value="MDI1435652.1"/>
    <property type="molecule type" value="Genomic_DNA"/>
</dbReference>
<name>A0ABT6P4W5_9BACT</name>
<evidence type="ECO:0000256" key="1">
    <source>
        <dbReference type="PROSITE-ProRule" id="PRU00023"/>
    </source>
</evidence>
<feature type="region of interest" description="Disordered" evidence="2">
    <location>
        <begin position="434"/>
        <end position="453"/>
    </location>
</feature>
<keyword evidence="4" id="KW-1185">Reference proteome</keyword>
<dbReference type="PROSITE" id="PS50088">
    <property type="entry name" value="ANK_REPEAT"/>
    <property type="match status" value="1"/>
</dbReference>
<dbReference type="Proteomes" id="UP001160301">
    <property type="component" value="Unassembled WGS sequence"/>
</dbReference>
<dbReference type="Gene3D" id="1.25.40.20">
    <property type="entry name" value="Ankyrin repeat-containing domain"/>
    <property type="match status" value="2"/>
</dbReference>
<organism evidence="3 4">
    <name type="scientific">Polyangium sorediatum</name>
    <dbReference type="NCBI Taxonomy" id="889274"/>
    <lineage>
        <taxon>Bacteria</taxon>
        <taxon>Pseudomonadati</taxon>
        <taxon>Myxococcota</taxon>
        <taxon>Polyangia</taxon>
        <taxon>Polyangiales</taxon>
        <taxon>Polyangiaceae</taxon>
        <taxon>Polyangium</taxon>
    </lineage>
</organism>
<proteinExistence type="predicted"/>
<evidence type="ECO:0000256" key="2">
    <source>
        <dbReference type="SAM" id="MobiDB-lite"/>
    </source>
</evidence>
<protein>
    <recommendedName>
        <fullName evidence="5">Ankyrin repeat domain-containing protein</fullName>
    </recommendedName>
</protein>
<feature type="compositionally biased region" description="Basic residues" evidence="2">
    <location>
        <begin position="436"/>
        <end position="453"/>
    </location>
</feature>
<sequence length="453" mass="48792">MTTITAQNVKKTAAAFEKKSPKNSLLIDLIVASRFAEARIVADAGIHLDRDESSYHCGPLYEALRRAAPSENANAQRRTDLHALIERLFEREVPLAQGNANSFFTLWNPEDEAAAIERTRDLVARVGISFRFGKGIFGVVGDGGTFLHAAAAAHYPLLIEDLLRAGVDPTVESWDGTAAHLVVKRLHHGADRLVACLRPLLASRKPDADLLGTLLDQVVTPEVGEGAAKQAKGFEKLLPGILAACALLVDAGERVDTPDARGYLPIDRFLLAMQQSGAALAPGWEDHVDDDGLEDDVYFEKLSFMGSASAQTYAREVVRFLVERGGASGRMLSLAATAQLPFALAFLLEHTKADATAPVNAEGDTLLHAAFTPHENRPLFSSTMTARMLAFLVKRGCDPEQKNAAGKSAIDLYAVAKQNIPAPRRAQIERALGIRKGAKKAPAAKKATKPAKK</sequence>
<accession>A0ABT6P4W5</accession>
<dbReference type="InterPro" id="IPR002110">
    <property type="entry name" value="Ankyrin_rpt"/>
</dbReference>
<evidence type="ECO:0008006" key="5">
    <source>
        <dbReference type="Google" id="ProtNLM"/>
    </source>
</evidence>